<feature type="region of interest" description="Disordered" evidence="6">
    <location>
        <begin position="126"/>
        <end position="146"/>
    </location>
</feature>
<dbReference type="SUPFAM" id="SSF57667">
    <property type="entry name" value="beta-beta-alpha zinc fingers"/>
    <property type="match status" value="1"/>
</dbReference>
<evidence type="ECO:0000256" key="5">
    <source>
        <dbReference type="PROSITE-ProRule" id="PRU00042"/>
    </source>
</evidence>
<dbReference type="PANTHER" id="PTHR14003:SF19">
    <property type="entry name" value="YY2 TRANSCRIPTION FACTOR"/>
    <property type="match status" value="1"/>
</dbReference>
<proteinExistence type="predicted"/>
<evidence type="ECO:0000256" key="2">
    <source>
        <dbReference type="ARBA" id="ARBA00022737"/>
    </source>
</evidence>
<dbReference type="Gene3D" id="3.30.160.60">
    <property type="entry name" value="Classic Zinc Finger"/>
    <property type="match status" value="3"/>
</dbReference>
<evidence type="ECO:0000256" key="6">
    <source>
        <dbReference type="SAM" id="MobiDB-lite"/>
    </source>
</evidence>
<dbReference type="InterPro" id="IPR013087">
    <property type="entry name" value="Znf_C2H2_type"/>
</dbReference>
<feature type="compositionally biased region" description="Low complexity" evidence="6">
    <location>
        <begin position="160"/>
        <end position="190"/>
    </location>
</feature>
<dbReference type="PROSITE" id="PS50157">
    <property type="entry name" value="ZINC_FINGER_C2H2_2"/>
    <property type="match status" value="2"/>
</dbReference>
<dbReference type="SMART" id="SM00355">
    <property type="entry name" value="ZnF_C2H2"/>
    <property type="match status" value="4"/>
</dbReference>
<name>A0A1Y2B880_9FUNG</name>
<protein>
    <recommendedName>
        <fullName evidence="7">C2H2-type domain-containing protein</fullName>
    </recommendedName>
</protein>
<dbReference type="Pfam" id="PF00096">
    <property type="entry name" value="zf-C2H2"/>
    <property type="match status" value="1"/>
</dbReference>
<feature type="domain" description="C2H2-type" evidence="7">
    <location>
        <begin position="190"/>
        <end position="219"/>
    </location>
</feature>
<dbReference type="PANTHER" id="PTHR14003">
    <property type="entry name" value="TRANSCRIPTIONAL REPRESSOR PROTEIN YY"/>
    <property type="match status" value="1"/>
</dbReference>
<keyword evidence="9" id="KW-1185">Reference proteome</keyword>
<comment type="caution">
    <text evidence="8">The sequence shown here is derived from an EMBL/GenBank/DDBJ whole genome shotgun (WGS) entry which is preliminary data.</text>
</comment>
<reference evidence="8 9" key="1">
    <citation type="submission" date="2016-07" db="EMBL/GenBank/DDBJ databases">
        <title>Pervasive Adenine N6-methylation of Active Genes in Fungi.</title>
        <authorList>
            <consortium name="DOE Joint Genome Institute"/>
            <person name="Mondo S.J."/>
            <person name="Dannebaum R.O."/>
            <person name="Kuo R.C."/>
            <person name="Labutti K."/>
            <person name="Haridas S."/>
            <person name="Kuo A."/>
            <person name="Salamov A."/>
            <person name="Ahrendt S.R."/>
            <person name="Lipzen A."/>
            <person name="Sullivan W."/>
            <person name="Andreopoulos W.B."/>
            <person name="Clum A."/>
            <person name="Lindquist E."/>
            <person name="Daum C."/>
            <person name="Ramamoorthy G.K."/>
            <person name="Gryganskyi A."/>
            <person name="Culley D."/>
            <person name="Magnuson J.K."/>
            <person name="James T.Y."/>
            <person name="O'Malley M.A."/>
            <person name="Stajich J.E."/>
            <person name="Spatafora J.W."/>
            <person name="Visel A."/>
            <person name="Grigoriev I.V."/>
        </authorList>
    </citation>
    <scope>NUCLEOTIDE SEQUENCE [LARGE SCALE GENOMIC DNA]</scope>
    <source>
        <strain evidence="8 9">JEL800</strain>
    </source>
</reference>
<feature type="region of interest" description="Disordered" evidence="6">
    <location>
        <begin position="1"/>
        <end position="22"/>
    </location>
</feature>
<dbReference type="GO" id="GO:0000981">
    <property type="term" value="F:DNA-binding transcription factor activity, RNA polymerase II-specific"/>
    <property type="evidence" value="ECO:0007669"/>
    <property type="project" value="TreeGrafter"/>
</dbReference>
<evidence type="ECO:0000256" key="3">
    <source>
        <dbReference type="ARBA" id="ARBA00022771"/>
    </source>
</evidence>
<dbReference type="STRING" id="329046.A0A1Y2B880"/>
<dbReference type="GO" id="GO:0008270">
    <property type="term" value="F:zinc ion binding"/>
    <property type="evidence" value="ECO:0007669"/>
    <property type="project" value="UniProtKB-KW"/>
</dbReference>
<feature type="domain" description="C2H2-type" evidence="7">
    <location>
        <begin position="220"/>
        <end position="249"/>
    </location>
</feature>
<evidence type="ECO:0000259" key="7">
    <source>
        <dbReference type="PROSITE" id="PS50157"/>
    </source>
</evidence>
<dbReference type="GO" id="GO:0000978">
    <property type="term" value="F:RNA polymerase II cis-regulatory region sequence-specific DNA binding"/>
    <property type="evidence" value="ECO:0007669"/>
    <property type="project" value="TreeGrafter"/>
</dbReference>
<keyword evidence="2" id="KW-0677">Repeat</keyword>
<keyword evidence="3 5" id="KW-0863">Zinc-finger</keyword>
<evidence type="ECO:0000313" key="8">
    <source>
        <dbReference type="EMBL" id="ORY30305.1"/>
    </source>
</evidence>
<accession>A0A1Y2B880</accession>
<dbReference type="FunFam" id="3.30.160.60:FF:000125">
    <property type="entry name" value="Putative zinc finger protein 143"/>
    <property type="match status" value="2"/>
</dbReference>
<keyword evidence="1" id="KW-0479">Metal-binding</keyword>
<dbReference type="GO" id="GO:0000785">
    <property type="term" value="C:chromatin"/>
    <property type="evidence" value="ECO:0007669"/>
    <property type="project" value="TreeGrafter"/>
</dbReference>
<organism evidence="8 9">
    <name type="scientific">Rhizoclosmatium globosum</name>
    <dbReference type="NCBI Taxonomy" id="329046"/>
    <lineage>
        <taxon>Eukaryota</taxon>
        <taxon>Fungi</taxon>
        <taxon>Fungi incertae sedis</taxon>
        <taxon>Chytridiomycota</taxon>
        <taxon>Chytridiomycota incertae sedis</taxon>
        <taxon>Chytridiomycetes</taxon>
        <taxon>Chytridiales</taxon>
        <taxon>Chytriomycetaceae</taxon>
        <taxon>Rhizoclosmatium</taxon>
    </lineage>
</organism>
<sequence length="321" mass="35315">MFASSNQPQSRNDMEAQQQIPTDVTQFNLESTVQESASTGMQRQAAVFAPWGPAAVTNEPSLLLQHQSHFSQPMFNAFPVWQQSTTSAASTPLFVSPLLTPTFNATEEIGSTSVEQQLQLPWNFFDSLPPTTAPPQPPNYNYVPPATGFFRSRQNSLAESLPESPACSSSSTSNDESSSGSSSQQKSKTNPCIHPGCNKAFPTGAALKSHILMHTGDRPFQCGVPNCGKAYTTNNRLNIHMRDHTNEKPYVCDYPGCLYAAKQKCGLTAHKRRHLDPEDKILFQLTSLRTVPCSYCNRVYKSASSRDQHSWREHGKGAVDA</sequence>
<dbReference type="GO" id="GO:0005667">
    <property type="term" value="C:transcription regulator complex"/>
    <property type="evidence" value="ECO:0007669"/>
    <property type="project" value="TreeGrafter"/>
</dbReference>
<evidence type="ECO:0000313" key="9">
    <source>
        <dbReference type="Proteomes" id="UP000193642"/>
    </source>
</evidence>
<feature type="region of interest" description="Disordered" evidence="6">
    <location>
        <begin position="160"/>
        <end position="191"/>
    </location>
</feature>
<dbReference type="InterPro" id="IPR036236">
    <property type="entry name" value="Znf_C2H2_sf"/>
</dbReference>
<dbReference type="Proteomes" id="UP000193642">
    <property type="component" value="Unassembled WGS sequence"/>
</dbReference>
<evidence type="ECO:0000256" key="4">
    <source>
        <dbReference type="ARBA" id="ARBA00022833"/>
    </source>
</evidence>
<dbReference type="EMBL" id="MCGO01000083">
    <property type="protein sequence ID" value="ORY30305.1"/>
    <property type="molecule type" value="Genomic_DNA"/>
</dbReference>
<dbReference type="GO" id="GO:0031519">
    <property type="term" value="C:PcG protein complex"/>
    <property type="evidence" value="ECO:0007669"/>
    <property type="project" value="TreeGrafter"/>
</dbReference>
<keyword evidence="4" id="KW-0862">Zinc</keyword>
<dbReference type="AlphaFoldDB" id="A0A1Y2B880"/>
<gene>
    <name evidence="8" type="ORF">BCR33DRAFT_724347</name>
</gene>
<dbReference type="OrthoDB" id="654211at2759"/>
<dbReference type="PROSITE" id="PS00028">
    <property type="entry name" value="ZINC_FINGER_C2H2_1"/>
    <property type="match status" value="3"/>
</dbReference>
<evidence type="ECO:0000256" key="1">
    <source>
        <dbReference type="ARBA" id="ARBA00022723"/>
    </source>
</evidence>